<dbReference type="InterPro" id="IPR015422">
    <property type="entry name" value="PyrdxlP-dep_Trfase_small"/>
</dbReference>
<dbReference type="RefSeq" id="WP_145259683.1">
    <property type="nucleotide sequence ID" value="NZ_CP036316.1"/>
</dbReference>
<evidence type="ECO:0000256" key="1">
    <source>
        <dbReference type="ARBA" id="ARBA00001933"/>
    </source>
</evidence>
<dbReference type="EMBL" id="CP036316">
    <property type="protein sequence ID" value="QDT63395.1"/>
    <property type="molecule type" value="Genomic_DNA"/>
</dbReference>
<comment type="similarity">
    <text evidence="3">Belongs to the class-V pyridoxal-phosphate-dependent aminotransferase family.</text>
</comment>
<dbReference type="Proteomes" id="UP000319976">
    <property type="component" value="Chromosome"/>
</dbReference>
<sequence length="395" mass="44104">MDGHPAWKIADGVTYLNHGSFGPSPESVIAARERWSRELESQPMNFYLRRCEHELQAATEKLGRFVGARADDLLFTTNATEAMNLVAHNLNLEPGDEVLLTNHEYGAVRRIWQQRCQSTGAAVTSGTLPLPLCDDDEIVQQLFESVTPRTKLLVVSHVASPTAAILPVQKICAHAREVGLSVCIDGPHAIAMLPVDLQEIDCDYYCASGHKWLSGPFGSGFLFVNRAKQSGFKPLITSWGGTVSGKSYGWKNEFLWSGTTDPAPFLAIPEAIQFLEDYGIERFREESHAFVCRALEKVVGVTELEPHFYGDHSRFGSFVTLPLPDVEIPDIGHGRYDPLQAALWERYRIEVPIVHWGGKRFVRVSAHLYNTVNDYDFLADALSELLHEHPVETHP</sequence>
<evidence type="ECO:0000256" key="2">
    <source>
        <dbReference type="ARBA" id="ARBA00022898"/>
    </source>
</evidence>
<keyword evidence="2" id="KW-0663">Pyridoxal phosphate</keyword>
<proteinExistence type="inferred from homology"/>
<gene>
    <name evidence="6" type="primary">cefD</name>
    <name evidence="6" type="ORF">V22_06160</name>
</gene>
<dbReference type="OrthoDB" id="250246at2"/>
<keyword evidence="6" id="KW-0413">Isomerase</keyword>
<dbReference type="Gene3D" id="3.40.640.10">
    <property type="entry name" value="Type I PLP-dependent aspartate aminotransferase-like (Major domain)"/>
    <property type="match status" value="1"/>
</dbReference>
<evidence type="ECO:0000313" key="6">
    <source>
        <dbReference type="EMBL" id="QDT63395.1"/>
    </source>
</evidence>
<evidence type="ECO:0000256" key="3">
    <source>
        <dbReference type="RuleBase" id="RU004075"/>
    </source>
</evidence>
<accession>A0A517T4U6</accession>
<dbReference type="PANTHER" id="PTHR43092">
    <property type="entry name" value="L-CYSTEINE DESULFHYDRASE"/>
    <property type="match status" value="1"/>
</dbReference>
<comment type="cofactor">
    <cofactor evidence="1 4">
        <name>pyridoxal 5'-phosphate</name>
        <dbReference type="ChEBI" id="CHEBI:597326"/>
    </cofactor>
</comment>
<dbReference type="PROSITE" id="PS00595">
    <property type="entry name" value="AA_TRANSFER_CLASS_5"/>
    <property type="match status" value="1"/>
</dbReference>
<dbReference type="GO" id="GO:0045439">
    <property type="term" value="F:isopenicillin-N epimerase activity"/>
    <property type="evidence" value="ECO:0007669"/>
    <property type="project" value="UniProtKB-EC"/>
</dbReference>
<protein>
    <submittedName>
        <fullName evidence="6">Isopenicillin N epimerase</fullName>
        <ecNumber evidence="6">5.1.1.17</ecNumber>
    </submittedName>
</protein>
<dbReference type="AlphaFoldDB" id="A0A517T4U6"/>
<dbReference type="SUPFAM" id="SSF53383">
    <property type="entry name" value="PLP-dependent transferases"/>
    <property type="match status" value="1"/>
</dbReference>
<reference evidence="6 7" key="1">
    <citation type="submission" date="2019-02" db="EMBL/GenBank/DDBJ databases">
        <title>Deep-cultivation of Planctomycetes and their phenomic and genomic characterization uncovers novel biology.</title>
        <authorList>
            <person name="Wiegand S."/>
            <person name="Jogler M."/>
            <person name="Boedeker C."/>
            <person name="Pinto D."/>
            <person name="Vollmers J."/>
            <person name="Rivas-Marin E."/>
            <person name="Kohn T."/>
            <person name="Peeters S.H."/>
            <person name="Heuer A."/>
            <person name="Rast P."/>
            <person name="Oberbeckmann S."/>
            <person name="Bunk B."/>
            <person name="Jeske O."/>
            <person name="Meyerdierks A."/>
            <person name="Storesund J.E."/>
            <person name="Kallscheuer N."/>
            <person name="Luecker S."/>
            <person name="Lage O.M."/>
            <person name="Pohl T."/>
            <person name="Merkel B.J."/>
            <person name="Hornburger P."/>
            <person name="Mueller R.-W."/>
            <person name="Bruemmer F."/>
            <person name="Labrenz M."/>
            <person name="Spormann A.M."/>
            <person name="Op den Camp H."/>
            <person name="Overmann J."/>
            <person name="Amann R."/>
            <person name="Jetten M.S.M."/>
            <person name="Mascher T."/>
            <person name="Medema M.H."/>
            <person name="Devos D.P."/>
            <person name="Kaster A.-K."/>
            <person name="Ovreas L."/>
            <person name="Rohde M."/>
            <person name="Galperin M.Y."/>
            <person name="Jogler C."/>
        </authorList>
    </citation>
    <scope>NUCLEOTIDE SEQUENCE [LARGE SCALE GENOMIC DNA]</scope>
    <source>
        <strain evidence="6 7">V22</strain>
    </source>
</reference>
<keyword evidence="7" id="KW-1185">Reference proteome</keyword>
<dbReference type="PANTHER" id="PTHR43092:SF2">
    <property type="entry name" value="HERCYNYLCYSTEINE SULFOXIDE LYASE"/>
    <property type="match status" value="1"/>
</dbReference>
<feature type="domain" description="Aminotransferase class V" evidence="5">
    <location>
        <begin position="23"/>
        <end position="376"/>
    </location>
</feature>
<organism evidence="6 7">
    <name type="scientific">Calycomorphotria hydatis</name>
    <dbReference type="NCBI Taxonomy" id="2528027"/>
    <lineage>
        <taxon>Bacteria</taxon>
        <taxon>Pseudomonadati</taxon>
        <taxon>Planctomycetota</taxon>
        <taxon>Planctomycetia</taxon>
        <taxon>Planctomycetales</taxon>
        <taxon>Planctomycetaceae</taxon>
        <taxon>Calycomorphotria</taxon>
    </lineage>
</organism>
<dbReference type="InterPro" id="IPR020578">
    <property type="entry name" value="Aminotrans_V_PyrdxlP_BS"/>
</dbReference>
<dbReference type="InterPro" id="IPR000192">
    <property type="entry name" value="Aminotrans_V_dom"/>
</dbReference>
<dbReference type="Gene3D" id="3.90.1150.10">
    <property type="entry name" value="Aspartate Aminotransferase, domain 1"/>
    <property type="match status" value="1"/>
</dbReference>
<dbReference type="InterPro" id="IPR015421">
    <property type="entry name" value="PyrdxlP-dep_Trfase_major"/>
</dbReference>
<dbReference type="KEGG" id="chya:V22_06160"/>
<dbReference type="Pfam" id="PF00266">
    <property type="entry name" value="Aminotran_5"/>
    <property type="match status" value="1"/>
</dbReference>
<evidence type="ECO:0000259" key="5">
    <source>
        <dbReference type="Pfam" id="PF00266"/>
    </source>
</evidence>
<dbReference type="InterPro" id="IPR015424">
    <property type="entry name" value="PyrdxlP-dep_Trfase"/>
</dbReference>
<dbReference type="EC" id="5.1.1.17" evidence="6"/>
<name>A0A517T4U6_9PLAN</name>
<evidence type="ECO:0000313" key="7">
    <source>
        <dbReference type="Proteomes" id="UP000319976"/>
    </source>
</evidence>
<evidence type="ECO:0000256" key="4">
    <source>
        <dbReference type="RuleBase" id="RU004504"/>
    </source>
</evidence>